<dbReference type="EMBL" id="JAWDJW010011372">
    <property type="protein sequence ID" value="KAK3044847.1"/>
    <property type="molecule type" value="Genomic_DNA"/>
</dbReference>
<evidence type="ECO:0000313" key="2">
    <source>
        <dbReference type="Proteomes" id="UP001186974"/>
    </source>
</evidence>
<accession>A0ACC3CUA8</accession>
<reference evidence="1" key="1">
    <citation type="submission" date="2024-09" db="EMBL/GenBank/DDBJ databases">
        <title>Black Yeasts Isolated from many extreme environments.</title>
        <authorList>
            <person name="Coleine C."/>
            <person name="Stajich J.E."/>
            <person name="Selbmann L."/>
        </authorList>
    </citation>
    <scope>NUCLEOTIDE SEQUENCE</scope>
    <source>
        <strain evidence="1">CCFEE 5737</strain>
    </source>
</reference>
<protein>
    <submittedName>
        <fullName evidence="1">Uncharacterized protein</fullName>
    </submittedName>
</protein>
<proteinExistence type="predicted"/>
<keyword evidence="2" id="KW-1185">Reference proteome</keyword>
<organism evidence="1 2">
    <name type="scientific">Coniosporium uncinatum</name>
    <dbReference type="NCBI Taxonomy" id="93489"/>
    <lineage>
        <taxon>Eukaryota</taxon>
        <taxon>Fungi</taxon>
        <taxon>Dikarya</taxon>
        <taxon>Ascomycota</taxon>
        <taxon>Pezizomycotina</taxon>
        <taxon>Dothideomycetes</taxon>
        <taxon>Dothideomycetes incertae sedis</taxon>
        <taxon>Coniosporium</taxon>
    </lineage>
</organism>
<gene>
    <name evidence="1" type="ORF">LTS18_000194</name>
</gene>
<comment type="caution">
    <text evidence="1">The sequence shown here is derived from an EMBL/GenBank/DDBJ whole genome shotgun (WGS) entry which is preliminary data.</text>
</comment>
<feature type="non-terminal residue" evidence="1">
    <location>
        <position position="116"/>
    </location>
</feature>
<dbReference type="Proteomes" id="UP001186974">
    <property type="component" value="Unassembled WGS sequence"/>
</dbReference>
<sequence length="116" mass="12308">MTSPSDAAAIGVAFTAASFALGISLGMLFPSSTGNVDLLSIARSRRPDTVPRDVRDEVFYGIEDKDRPRKGDWILITGASAVSGQVAIQLAKIAGLHVIAVVDTEKHWKRLSSLGT</sequence>
<evidence type="ECO:0000313" key="1">
    <source>
        <dbReference type="EMBL" id="KAK3044847.1"/>
    </source>
</evidence>
<name>A0ACC3CUA8_9PEZI</name>